<dbReference type="InterPro" id="IPR043159">
    <property type="entry name" value="Lectin_gal-bd_sf"/>
</dbReference>
<dbReference type="AlphaFoldDB" id="A0AA85ELC4"/>
<feature type="transmembrane region" description="Helical" evidence="1">
    <location>
        <begin position="390"/>
        <end position="414"/>
    </location>
</feature>
<feature type="transmembrane region" description="Helical" evidence="1">
    <location>
        <begin position="5"/>
        <end position="24"/>
    </location>
</feature>
<dbReference type="CDD" id="cd22823">
    <property type="entry name" value="Gal_Rha_Lectin"/>
    <property type="match status" value="1"/>
</dbReference>
<protein>
    <submittedName>
        <fullName evidence="3">LRRCT domain-containing protein</fullName>
    </submittedName>
</protein>
<organism evidence="2 3">
    <name type="scientific">Schistosoma rodhaini</name>
    <dbReference type="NCBI Taxonomy" id="6188"/>
    <lineage>
        <taxon>Eukaryota</taxon>
        <taxon>Metazoa</taxon>
        <taxon>Spiralia</taxon>
        <taxon>Lophotrochozoa</taxon>
        <taxon>Platyhelminthes</taxon>
        <taxon>Trematoda</taxon>
        <taxon>Digenea</taxon>
        <taxon>Strigeidida</taxon>
        <taxon>Schistosomatoidea</taxon>
        <taxon>Schistosomatidae</taxon>
        <taxon>Schistosoma</taxon>
    </lineage>
</organism>
<reference evidence="3" key="2">
    <citation type="submission" date="2023-11" db="UniProtKB">
        <authorList>
            <consortium name="WormBaseParasite"/>
        </authorList>
    </citation>
    <scope>IDENTIFICATION</scope>
</reference>
<sequence>MYNYYFIIITFIIILIINGGYIYMLQNDILHSLGLRQFVITLCTNVEVNSYSNPVITDQPASIYCPHRTTLHIFDAYYSRVFDKNSQCSYSPEHIEGNLKYSDKSTTQFGLMTECYAKSVGQIVKQLCDGTNRCDLIHQLKQKNITNCPYPSFLKVNYTCLPVYSKQEVICADSYVELSCKAFSMDMGLIVLEAVLNHNLSIQLTSPSETNLQKCLRSNTNQVPCPSIDSISIISNKCNGYLTCTVSPNLVLESLHLINSRMSTFIKQMSCTKSYLYLRYTCVHNLLLENTLRLEDSKNSIKLREKQTFKPRKRLNKSSGNGRNNQKMNDMNVMLFNDNLSYYSGQIDVSTSQLNSVEPKPRSANIAINDEILSVLNELSVSPKTKSTHIYVSALLPAVLCIMVSCIFAMAILCHRKQLFKKKLKSNYISRVLHNPTYCDQHSTYNVTIDDNNHETVCQSDMQTNHSYLSKSVKNCIPEWESGKNYTPYLQTLQQIDCSAGHTTLYCPSCNNEQKDISQLFHYQNISYGDNDIISNNNIVNQSIKASSNSSGQMPSTENSFPLTSPEMINKTENLSPSSIKCLSHGFVNNSMKHHNQCYSSQFNHTTGLIYGNFPNFSNNNINDNSKQINQQTNTLRLSEQENDVKPQQLHPLNDSLVSNTKLYYYQDDELIPNIHAKLHDVNIYEKEKTTSALQQKPVNMNIRDLSVNSSEQINCKIKRRLAPPLFSSGDDLLPDYMMNTKSPVHLKYGIIPVVRYPYDSEDQLEDSDSDVSKYPQAKDSLNYSRNYENKPDICLTVNQDNSNQRYSIPTSSTFNMLDLNKSQLSRTVSDHKVQNPISPSLIRSVTSQITNNSANSCIKISEPFTKNICTIQPINVLSNKHNLENHIESSSINVKNRSFIYDSNKLPTVNDNDDLSNSMSRSLQP</sequence>
<keyword evidence="2" id="KW-1185">Reference proteome</keyword>
<keyword evidence="1" id="KW-1133">Transmembrane helix</keyword>
<evidence type="ECO:0000313" key="2">
    <source>
        <dbReference type="Proteomes" id="UP000050792"/>
    </source>
</evidence>
<name>A0AA85ELC4_9TREM</name>
<keyword evidence="1" id="KW-0812">Transmembrane</keyword>
<reference evidence="2" key="1">
    <citation type="submission" date="2022-06" db="EMBL/GenBank/DDBJ databases">
        <authorList>
            <person name="Berger JAMES D."/>
            <person name="Berger JAMES D."/>
        </authorList>
    </citation>
    <scope>NUCLEOTIDE SEQUENCE [LARGE SCALE GENOMIC DNA]</scope>
</reference>
<dbReference type="Proteomes" id="UP000050792">
    <property type="component" value="Unassembled WGS sequence"/>
</dbReference>
<accession>A0AA85ELC4</accession>
<evidence type="ECO:0000313" key="3">
    <source>
        <dbReference type="WBParaSite" id="SRDH1_13270.1"/>
    </source>
</evidence>
<evidence type="ECO:0000256" key="1">
    <source>
        <dbReference type="SAM" id="Phobius"/>
    </source>
</evidence>
<dbReference type="Gene3D" id="2.60.120.740">
    <property type="match status" value="1"/>
</dbReference>
<proteinExistence type="predicted"/>
<dbReference type="WBParaSite" id="SRDH1_13270.1">
    <property type="protein sequence ID" value="SRDH1_13270.1"/>
    <property type="gene ID" value="SRDH1_13270"/>
</dbReference>
<keyword evidence="1" id="KW-0472">Membrane</keyword>